<comment type="cofactor">
    <cofactor evidence="3">
        <name>Zn(2+)</name>
        <dbReference type="ChEBI" id="CHEBI:29105"/>
    </cofactor>
</comment>
<evidence type="ECO:0000313" key="6">
    <source>
        <dbReference type="Proteomes" id="UP000738431"/>
    </source>
</evidence>
<evidence type="ECO:0000313" key="5">
    <source>
        <dbReference type="EMBL" id="WRQ85879.1"/>
    </source>
</evidence>
<name>A0ABZ1C2V6_9BACT</name>
<keyword evidence="3" id="KW-0479">Metal-binding</keyword>
<keyword evidence="6" id="KW-1185">Reference proteome</keyword>
<organism evidence="5 6">
    <name type="scientific">Actomonas aquatica</name>
    <dbReference type="NCBI Taxonomy" id="2866162"/>
    <lineage>
        <taxon>Bacteria</taxon>
        <taxon>Pseudomonadati</taxon>
        <taxon>Verrucomicrobiota</taxon>
        <taxon>Opitutia</taxon>
        <taxon>Opitutales</taxon>
        <taxon>Opitutaceae</taxon>
        <taxon>Actomonas</taxon>
    </lineage>
</organism>
<protein>
    <submittedName>
        <fullName evidence="5">Homocysteine S-methyltransferase family protein</fullName>
    </submittedName>
</protein>
<keyword evidence="2 3" id="KW-0808">Transferase</keyword>
<dbReference type="PANTHER" id="PTHR11103:SF18">
    <property type="entry name" value="SLR1189 PROTEIN"/>
    <property type="match status" value="1"/>
</dbReference>
<evidence type="ECO:0000259" key="4">
    <source>
        <dbReference type="PROSITE" id="PS50970"/>
    </source>
</evidence>
<dbReference type="EMBL" id="CP139781">
    <property type="protein sequence ID" value="WRQ85879.1"/>
    <property type="molecule type" value="Genomic_DNA"/>
</dbReference>
<dbReference type="Gene3D" id="3.20.20.330">
    <property type="entry name" value="Homocysteine-binding-like domain"/>
    <property type="match status" value="1"/>
</dbReference>
<accession>A0ABZ1C2V6</accession>
<feature type="binding site" evidence="3">
    <location>
        <position position="284"/>
    </location>
    <ligand>
        <name>Zn(2+)</name>
        <dbReference type="ChEBI" id="CHEBI:29105"/>
    </ligand>
</feature>
<keyword evidence="1 3" id="KW-0489">Methyltransferase</keyword>
<evidence type="ECO:0000256" key="3">
    <source>
        <dbReference type="PROSITE-ProRule" id="PRU00333"/>
    </source>
</evidence>
<evidence type="ECO:0000256" key="2">
    <source>
        <dbReference type="ARBA" id="ARBA00022679"/>
    </source>
</evidence>
<sequence length="305" mass="31944">MASSPSRLLAALATRRLVCDGGMGTQLMLAGLEQGASGEAWNLTHPERVLEIQKRYVDAGADCIITNTFGGSRLMLQRHGVADDVVAINQAAVRIAREAFGDKEGFVLGDIGPLGAILEPYGDLPFDTAVEVITEQAKALVDAGVDAIILETQTGKEEIQAGLAGAKAAGAPCIICSFAYDLSADKTFYKTMMGFGPEDAAEFCEENGADIIALNCGTGMDMPGAASVAEIYQDTVDLPVMIQPNAGLPVLENMKAVYKQPPEETAAKVPDALEAGASIIGSCCGSTPDHTRAIRAQVDVWNATH</sequence>
<reference evidence="5 6" key="2">
    <citation type="submission" date="2023-12" db="EMBL/GenBank/DDBJ databases">
        <title>Description of an unclassified Opitutus bacterium of Verrucomicrobiota.</title>
        <authorList>
            <person name="Zhang D.-F."/>
        </authorList>
    </citation>
    <scope>NUCLEOTIDE SEQUENCE [LARGE SCALE GENOMIC DNA]</scope>
    <source>
        <strain evidence="5 6">WL0086</strain>
    </source>
</reference>
<dbReference type="InterPro" id="IPR036589">
    <property type="entry name" value="HCY_dom_sf"/>
</dbReference>
<dbReference type="Pfam" id="PF02574">
    <property type="entry name" value="S-methyl_trans"/>
    <property type="match status" value="1"/>
</dbReference>
<dbReference type="Proteomes" id="UP000738431">
    <property type="component" value="Chromosome"/>
</dbReference>
<dbReference type="InterPro" id="IPR003726">
    <property type="entry name" value="HCY_dom"/>
</dbReference>
<dbReference type="InterPro" id="IPR017226">
    <property type="entry name" value="BHMT-like"/>
</dbReference>
<feature type="domain" description="Hcy-binding" evidence="4">
    <location>
        <begin position="5"/>
        <end position="298"/>
    </location>
</feature>
<feature type="binding site" evidence="3">
    <location>
        <position position="216"/>
    </location>
    <ligand>
        <name>Zn(2+)</name>
        <dbReference type="ChEBI" id="CHEBI:29105"/>
    </ligand>
</feature>
<keyword evidence="3" id="KW-0862">Zinc</keyword>
<dbReference type="PIRSF" id="PIRSF037505">
    <property type="entry name" value="Betaine_HMT"/>
    <property type="match status" value="1"/>
</dbReference>
<proteinExistence type="predicted"/>
<gene>
    <name evidence="5" type="ORF">K1X11_013785</name>
</gene>
<reference evidence="5 6" key="1">
    <citation type="submission" date="2021-08" db="EMBL/GenBank/DDBJ databases">
        <authorList>
            <person name="Zhang D."/>
            <person name="Zhang A."/>
            <person name="Wang L."/>
        </authorList>
    </citation>
    <scope>NUCLEOTIDE SEQUENCE [LARGE SCALE GENOMIC DNA]</scope>
    <source>
        <strain evidence="5 6">WL0086</strain>
    </source>
</reference>
<feature type="binding site" evidence="3">
    <location>
        <position position="283"/>
    </location>
    <ligand>
        <name>Zn(2+)</name>
        <dbReference type="ChEBI" id="CHEBI:29105"/>
    </ligand>
</feature>
<evidence type="ECO:0000256" key="1">
    <source>
        <dbReference type="ARBA" id="ARBA00022603"/>
    </source>
</evidence>
<dbReference type="PANTHER" id="PTHR11103">
    <property type="entry name" value="SLR1189 PROTEIN"/>
    <property type="match status" value="1"/>
</dbReference>
<dbReference type="RefSeq" id="WP_221032697.1">
    <property type="nucleotide sequence ID" value="NZ_CP139781.1"/>
</dbReference>
<dbReference type="SUPFAM" id="SSF82282">
    <property type="entry name" value="Homocysteine S-methyltransferase"/>
    <property type="match status" value="1"/>
</dbReference>
<dbReference type="PROSITE" id="PS50970">
    <property type="entry name" value="HCY"/>
    <property type="match status" value="1"/>
</dbReference>